<organism evidence="10 11">
    <name type="scientific">Corynebacterium genitalium ATCC 33030</name>
    <dbReference type="NCBI Taxonomy" id="585529"/>
    <lineage>
        <taxon>Bacteria</taxon>
        <taxon>Bacillati</taxon>
        <taxon>Actinomycetota</taxon>
        <taxon>Actinomycetes</taxon>
        <taxon>Mycobacteriales</taxon>
        <taxon>Corynebacteriaceae</taxon>
        <taxon>Corynebacterium</taxon>
    </lineage>
</organism>
<protein>
    <submittedName>
        <fullName evidence="10">Amino acid permease</fullName>
    </submittedName>
</protein>
<feature type="transmembrane region" description="Helical" evidence="8">
    <location>
        <begin position="411"/>
        <end position="430"/>
    </location>
</feature>
<evidence type="ECO:0000256" key="3">
    <source>
        <dbReference type="ARBA" id="ARBA00022448"/>
    </source>
</evidence>
<feature type="transmembrane region" description="Helical" evidence="8">
    <location>
        <begin position="209"/>
        <end position="231"/>
    </location>
</feature>
<evidence type="ECO:0000259" key="9">
    <source>
        <dbReference type="Pfam" id="PF00324"/>
    </source>
</evidence>
<proteinExistence type="inferred from homology"/>
<accession>D7WE34</accession>
<dbReference type="PROSITE" id="PS00218">
    <property type="entry name" value="AMINO_ACID_PERMEASE_1"/>
    <property type="match status" value="1"/>
</dbReference>
<keyword evidence="11" id="KW-1185">Reference proteome</keyword>
<feature type="domain" description="Amino acid permease/ SLC12A" evidence="9">
    <location>
        <begin position="33"/>
        <end position="453"/>
    </location>
</feature>
<keyword evidence="6 8" id="KW-1133">Transmembrane helix</keyword>
<name>D7WE34_9CORY</name>
<feature type="transmembrane region" description="Helical" evidence="8">
    <location>
        <begin position="252"/>
        <end position="271"/>
    </location>
</feature>
<evidence type="ECO:0000256" key="2">
    <source>
        <dbReference type="ARBA" id="ARBA00008583"/>
    </source>
</evidence>
<keyword evidence="7 8" id="KW-0472">Membrane</keyword>
<dbReference type="GO" id="GO:0006865">
    <property type="term" value="P:amino acid transport"/>
    <property type="evidence" value="ECO:0007669"/>
    <property type="project" value="UniProtKB-KW"/>
</dbReference>
<dbReference type="FunFam" id="1.20.1740.10:FF:000001">
    <property type="entry name" value="Amino acid permease"/>
    <property type="match status" value="1"/>
</dbReference>
<dbReference type="Pfam" id="PF00324">
    <property type="entry name" value="AA_permease"/>
    <property type="match status" value="1"/>
</dbReference>
<feature type="transmembrane region" description="Helical" evidence="8">
    <location>
        <begin position="168"/>
        <end position="189"/>
    </location>
</feature>
<evidence type="ECO:0000256" key="8">
    <source>
        <dbReference type="SAM" id="Phobius"/>
    </source>
</evidence>
<evidence type="ECO:0000256" key="4">
    <source>
        <dbReference type="ARBA" id="ARBA00022692"/>
    </source>
</evidence>
<feature type="transmembrane region" description="Helical" evidence="8">
    <location>
        <begin position="436"/>
        <end position="454"/>
    </location>
</feature>
<dbReference type="InterPro" id="IPR004841">
    <property type="entry name" value="AA-permease/SLC12A_dom"/>
</dbReference>
<evidence type="ECO:0000313" key="10">
    <source>
        <dbReference type="EMBL" id="EFK54388.1"/>
    </source>
</evidence>
<comment type="subcellular location">
    <subcellularLocation>
        <location evidence="1">Membrane</location>
        <topology evidence="1">Multi-pass membrane protein</topology>
    </subcellularLocation>
</comment>
<dbReference type="HOGENOM" id="CLU_007946_9_3_11"/>
<comment type="caution">
    <text evidence="10">The sequence shown here is derived from an EMBL/GenBank/DDBJ whole genome shotgun (WGS) entry which is preliminary data.</text>
</comment>
<dbReference type="Proteomes" id="UP000004208">
    <property type="component" value="Unassembled WGS sequence"/>
</dbReference>
<dbReference type="AlphaFoldDB" id="D7WE34"/>
<evidence type="ECO:0000313" key="11">
    <source>
        <dbReference type="Proteomes" id="UP000004208"/>
    </source>
</evidence>
<dbReference type="InterPro" id="IPR004840">
    <property type="entry name" value="Amino_acid_permease_CS"/>
</dbReference>
<dbReference type="Gene3D" id="1.20.1740.10">
    <property type="entry name" value="Amino acid/polyamine transporter I"/>
    <property type="match status" value="1"/>
</dbReference>
<evidence type="ECO:0000256" key="5">
    <source>
        <dbReference type="ARBA" id="ARBA00022970"/>
    </source>
</evidence>
<dbReference type="GO" id="GO:0016020">
    <property type="term" value="C:membrane"/>
    <property type="evidence" value="ECO:0007669"/>
    <property type="project" value="UniProtKB-SubCell"/>
</dbReference>
<feature type="transmembrane region" description="Helical" evidence="8">
    <location>
        <begin position="371"/>
        <end position="391"/>
    </location>
</feature>
<keyword evidence="3" id="KW-0813">Transport</keyword>
<evidence type="ECO:0000256" key="6">
    <source>
        <dbReference type="ARBA" id="ARBA00022989"/>
    </source>
</evidence>
<feature type="transmembrane region" description="Helical" evidence="8">
    <location>
        <begin position="56"/>
        <end position="76"/>
    </location>
</feature>
<feature type="transmembrane region" description="Helical" evidence="8">
    <location>
        <begin position="141"/>
        <end position="161"/>
    </location>
</feature>
<keyword evidence="5" id="KW-0029">Amino-acid transport</keyword>
<dbReference type="PIRSF" id="PIRSF006060">
    <property type="entry name" value="AA_transporter"/>
    <property type="match status" value="1"/>
</dbReference>
<gene>
    <name evidence="10" type="ORF">HMPREF0291_12046</name>
</gene>
<feature type="transmembrane region" description="Helical" evidence="8">
    <location>
        <begin position="283"/>
        <end position="311"/>
    </location>
</feature>
<dbReference type="PANTHER" id="PTHR43495">
    <property type="entry name" value="GABA PERMEASE"/>
    <property type="match status" value="1"/>
</dbReference>
<sequence length="473" mass="50541">MPAGPAATVTSDAPHSLQQRDAGLQRAMKSRQLQMIALGSAIGTGLFLGSAESIGYAGPGVLVTFLFVGAIVYLLMRMLGEMAVANPVSGSFAAYARDFIGPRAGFVAGWNWWYTTIVVGMIELTAMGTFLDFWFPQIPHWITALVTLVVVLIINAARVSIFAEAEYWLSLVKVIALVAMIILGFVLVLTPSADAGFHNLTDHGGFFPFGASGVVFSLVAVTFTFGGIMSIGTAAGETENPEHTIPKAINSVIWRILVFYIGGMSVILLLAPWDGQDSSESPFVRVLSFVGVDGAAHVLNLVILAAVASVCNTMTYSGARMLRDLSLNGQAPAYFGQTTRKGLPLRALLFNCALMGSVVLLNYFFEGKIFTVLLAVVVGSELITWAAVNFAHLNFRKSGRSSSFTAPLFPAANYICGAYFVLVLVLMAALPDYRVGLIAMAVWAIGLFIAATVMERPGGHGALRRETVQPHTL</sequence>
<dbReference type="GO" id="GO:0055085">
    <property type="term" value="P:transmembrane transport"/>
    <property type="evidence" value="ECO:0007669"/>
    <property type="project" value="InterPro"/>
</dbReference>
<dbReference type="STRING" id="585529.HMPREF0291_12046"/>
<dbReference type="EMBL" id="ACLJ02000003">
    <property type="protein sequence ID" value="EFK54388.1"/>
    <property type="molecule type" value="Genomic_DNA"/>
</dbReference>
<comment type="similarity">
    <text evidence="2">Belongs to the amino acid-polyamine-organocation (APC) superfamily. Amino acid transporter (AAT) (TC 2.A.3.1) family.</text>
</comment>
<keyword evidence="4 8" id="KW-0812">Transmembrane</keyword>
<feature type="transmembrane region" description="Helical" evidence="8">
    <location>
        <begin position="347"/>
        <end position="365"/>
    </location>
</feature>
<evidence type="ECO:0000256" key="1">
    <source>
        <dbReference type="ARBA" id="ARBA00004141"/>
    </source>
</evidence>
<evidence type="ECO:0000256" key="7">
    <source>
        <dbReference type="ARBA" id="ARBA00023136"/>
    </source>
</evidence>
<feature type="transmembrane region" description="Helical" evidence="8">
    <location>
        <begin position="112"/>
        <end position="135"/>
    </location>
</feature>
<dbReference type="eggNOG" id="COG1113">
    <property type="taxonomic scope" value="Bacteria"/>
</dbReference>
<reference evidence="10" key="1">
    <citation type="submission" date="2010-06" db="EMBL/GenBank/DDBJ databases">
        <authorList>
            <person name="Muzny D."/>
            <person name="Qin X."/>
            <person name="Buhay C."/>
            <person name="Dugan-Rocha S."/>
            <person name="Ding Y."/>
            <person name="Chen G."/>
            <person name="Hawes A."/>
            <person name="Holder M."/>
            <person name="Jhangiani S."/>
            <person name="Johnson A."/>
            <person name="Khan Z."/>
            <person name="Li Z."/>
            <person name="Liu W."/>
            <person name="Liu X."/>
            <person name="Perez L."/>
            <person name="Shen H."/>
            <person name="Wang Q."/>
            <person name="Watt J."/>
            <person name="Xi L."/>
            <person name="Xin Y."/>
            <person name="Zhou J."/>
            <person name="Deng J."/>
            <person name="Jiang H."/>
            <person name="Liu Y."/>
            <person name="Qu J."/>
            <person name="Song X.-Z."/>
            <person name="Zhang L."/>
            <person name="Villasana D."/>
            <person name="Johnson A."/>
            <person name="Liu J."/>
            <person name="Liyanage D."/>
            <person name="Lorensuhewa L."/>
            <person name="Robinson T."/>
            <person name="Song A."/>
            <person name="Song B.-B."/>
            <person name="Dinh H."/>
            <person name="Thornton R."/>
            <person name="Coyle M."/>
            <person name="Francisco L."/>
            <person name="Jackson L."/>
            <person name="Javaid M."/>
            <person name="Korchina V."/>
            <person name="Kovar C."/>
            <person name="Mata R."/>
            <person name="Mathew T."/>
            <person name="Ngo R."/>
            <person name="Nguyen L."/>
            <person name="Nguyen N."/>
            <person name="Okwuonu G."/>
            <person name="Ongeri F."/>
            <person name="Pham C."/>
            <person name="Simmons D."/>
            <person name="Wilczek-Boney K."/>
            <person name="Hale W."/>
            <person name="Jakkamsetti A."/>
            <person name="Pham P."/>
            <person name="Ruth R."/>
            <person name="San Lucas F."/>
            <person name="Warren J."/>
            <person name="Zhang J."/>
            <person name="Zhao Z."/>
            <person name="Zhou C."/>
            <person name="Zhu D."/>
            <person name="Lee S."/>
            <person name="Bess C."/>
            <person name="Blankenburg K."/>
            <person name="Forbes L."/>
            <person name="Fu Q."/>
            <person name="Gubbala S."/>
            <person name="Hirani K."/>
            <person name="Jayaseelan J.C."/>
            <person name="Lara F."/>
            <person name="Munidasa M."/>
            <person name="Palculict T."/>
            <person name="Patil S."/>
            <person name="Pu L.-L."/>
            <person name="Saada N."/>
            <person name="Tang L."/>
            <person name="Weissenberger G."/>
            <person name="Zhu Y."/>
            <person name="Hemphill L."/>
            <person name="Shang Y."/>
            <person name="Youmans B."/>
            <person name="Ayvaz T."/>
            <person name="Ross M."/>
            <person name="Santibanez J."/>
            <person name="Aqrawi P."/>
            <person name="Gross S."/>
            <person name="Joshi V."/>
            <person name="Fowler G."/>
            <person name="Nazareth L."/>
            <person name="Reid J."/>
            <person name="Worley K."/>
            <person name="Petrosino J."/>
            <person name="Highlander S."/>
            <person name="Gibbs R."/>
        </authorList>
    </citation>
    <scope>NUCLEOTIDE SEQUENCE [LARGE SCALE GENOMIC DNA]</scope>
    <source>
        <strain evidence="10">ATCC 33030</strain>
    </source>
</reference>
<dbReference type="PANTHER" id="PTHR43495:SF5">
    <property type="entry name" value="GAMMA-AMINOBUTYRIC ACID PERMEASE"/>
    <property type="match status" value="1"/>
</dbReference>